<keyword evidence="9" id="KW-1185">Reference proteome</keyword>
<comment type="caution">
    <text evidence="8">The sequence shown here is derived from an EMBL/GenBank/DDBJ whole genome shotgun (WGS) entry which is preliminary data.</text>
</comment>
<feature type="domain" description="Protein kinase" evidence="7">
    <location>
        <begin position="1"/>
        <end position="210"/>
    </location>
</feature>
<evidence type="ECO:0000256" key="6">
    <source>
        <dbReference type="SAM" id="MobiDB-lite"/>
    </source>
</evidence>
<dbReference type="Proteomes" id="UP000245119">
    <property type="component" value="Linkage Group LG6"/>
</dbReference>
<dbReference type="GO" id="GO:0004674">
    <property type="term" value="F:protein serine/threonine kinase activity"/>
    <property type="evidence" value="ECO:0007669"/>
    <property type="project" value="UniProtKB-KW"/>
</dbReference>
<accession>A0A2T7P6J5</accession>
<sequence length="577" mass="64416">MAEMSEHLAAVRSHTPHDWREGSFEDNCQSAAQQKTSIYLDRAASDGSRQEQRLFYIAEIALGVFFLHQNRVILRALSTSDVVVGEDGHLRLYDFSSSADNVAPGEFIGGLGGSVHSSAPEMLFDTLFNKAVDYWGIGVILYTMVSGKLPFSGTTRAKLFQSISYEHETYNSALSEGTVDLCKNLLAKDQKCRLGYNSDAEEQFKRHPFFDNLSWRKMEMQMYSPPFIPNYEDYEVLTASWDFTADQEMMVKKKVVKAYKKLSESSSVPKLKQDIPRRTLASKVSAEASLSLNDLDKKRSLSKPPEVFLSYHASNMGLTPLDGHWETGECSSSLEKSHERARSSLAIPSLLETSSSLSAQYSHISELSTEIQSAGQPDSKRASQVHPSADAILSRDSGHRSLSHKRLRTTEGLHSSSLSSSKWHKSMQLSKRRRQKSFLCRCKPCHWKQRFQSCWDSFLACLEENKVTCRAVCCGPEDIDYKALANEQPGRLSQSTPKPQIVSSDCSSPYAVDVFGEINTADTQDSSKPGEWIGLGSQKQSRPQDVKAEQKPSTSALESVPAEARDHGNNDLKRVFD</sequence>
<dbReference type="InterPro" id="IPR000719">
    <property type="entry name" value="Prot_kinase_dom"/>
</dbReference>
<dbReference type="PANTHER" id="PTHR24351">
    <property type="entry name" value="RIBOSOMAL PROTEIN S6 KINASE"/>
    <property type="match status" value="1"/>
</dbReference>
<evidence type="ECO:0000256" key="4">
    <source>
        <dbReference type="ARBA" id="ARBA00022777"/>
    </source>
</evidence>
<keyword evidence="5" id="KW-0067">ATP-binding</keyword>
<keyword evidence="3" id="KW-0547">Nucleotide-binding</keyword>
<dbReference type="Pfam" id="PF00069">
    <property type="entry name" value="Pkinase"/>
    <property type="match status" value="1"/>
</dbReference>
<evidence type="ECO:0000256" key="1">
    <source>
        <dbReference type="ARBA" id="ARBA00022527"/>
    </source>
</evidence>
<protein>
    <recommendedName>
        <fullName evidence="7">Protein kinase domain-containing protein</fullName>
    </recommendedName>
</protein>
<dbReference type="PROSITE" id="PS50011">
    <property type="entry name" value="PROTEIN_KINASE_DOM"/>
    <property type="match status" value="1"/>
</dbReference>
<evidence type="ECO:0000259" key="7">
    <source>
        <dbReference type="PROSITE" id="PS50011"/>
    </source>
</evidence>
<dbReference type="EMBL" id="PZQS01000006">
    <property type="protein sequence ID" value="PVD29013.1"/>
    <property type="molecule type" value="Genomic_DNA"/>
</dbReference>
<proteinExistence type="predicted"/>
<evidence type="ECO:0000256" key="2">
    <source>
        <dbReference type="ARBA" id="ARBA00022679"/>
    </source>
</evidence>
<evidence type="ECO:0000313" key="9">
    <source>
        <dbReference type="Proteomes" id="UP000245119"/>
    </source>
</evidence>
<gene>
    <name evidence="8" type="ORF">C0Q70_11610</name>
</gene>
<dbReference type="AlphaFoldDB" id="A0A2T7P6J5"/>
<dbReference type="SUPFAM" id="SSF56112">
    <property type="entry name" value="Protein kinase-like (PK-like)"/>
    <property type="match status" value="1"/>
</dbReference>
<keyword evidence="4" id="KW-0418">Kinase</keyword>
<dbReference type="InterPro" id="IPR011009">
    <property type="entry name" value="Kinase-like_dom_sf"/>
</dbReference>
<dbReference type="OrthoDB" id="9908094at2759"/>
<keyword evidence="2" id="KW-0808">Transferase</keyword>
<dbReference type="Gene3D" id="1.10.510.10">
    <property type="entry name" value="Transferase(Phosphotransferase) domain 1"/>
    <property type="match status" value="1"/>
</dbReference>
<reference evidence="8 9" key="1">
    <citation type="submission" date="2018-04" db="EMBL/GenBank/DDBJ databases">
        <title>The genome of golden apple snail Pomacea canaliculata provides insight into stress tolerance and invasive adaptation.</title>
        <authorList>
            <person name="Liu C."/>
            <person name="Liu B."/>
            <person name="Ren Y."/>
            <person name="Zhang Y."/>
            <person name="Wang H."/>
            <person name="Li S."/>
            <person name="Jiang F."/>
            <person name="Yin L."/>
            <person name="Zhang G."/>
            <person name="Qian W."/>
            <person name="Fan W."/>
        </authorList>
    </citation>
    <scope>NUCLEOTIDE SEQUENCE [LARGE SCALE GENOMIC DNA]</scope>
    <source>
        <strain evidence="8">SZHN2017</strain>
        <tissue evidence="8">Muscle</tissue>
    </source>
</reference>
<name>A0A2T7P6J5_POMCA</name>
<dbReference type="STRING" id="400727.A0A2T7P6J5"/>
<keyword evidence="1" id="KW-0723">Serine/threonine-protein kinase</keyword>
<evidence type="ECO:0000256" key="5">
    <source>
        <dbReference type="ARBA" id="ARBA00022840"/>
    </source>
</evidence>
<evidence type="ECO:0000256" key="3">
    <source>
        <dbReference type="ARBA" id="ARBA00022741"/>
    </source>
</evidence>
<feature type="compositionally biased region" description="Basic and acidic residues" evidence="6">
    <location>
        <begin position="563"/>
        <end position="577"/>
    </location>
</feature>
<feature type="region of interest" description="Disordered" evidence="6">
    <location>
        <begin position="521"/>
        <end position="577"/>
    </location>
</feature>
<evidence type="ECO:0000313" key="8">
    <source>
        <dbReference type="EMBL" id="PVD29013.1"/>
    </source>
</evidence>
<dbReference type="GO" id="GO:0005524">
    <property type="term" value="F:ATP binding"/>
    <property type="evidence" value="ECO:0007669"/>
    <property type="project" value="UniProtKB-KW"/>
</dbReference>
<dbReference type="SMART" id="SM00220">
    <property type="entry name" value="S_TKc"/>
    <property type="match status" value="1"/>
</dbReference>
<feature type="region of interest" description="Disordered" evidence="6">
    <location>
        <begin position="368"/>
        <end position="419"/>
    </location>
</feature>
<feature type="region of interest" description="Disordered" evidence="6">
    <location>
        <begin position="1"/>
        <end position="23"/>
    </location>
</feature>
<organism evidence="8 9">
    <name type="scientific">Pomacea canaliculata</name>
    <name type="common">Golden apple snail</name>
    <dbReference type="NCBI Taxonomy" id="400727"/>
    <lineage>
        <taxon>Eukaryota</taxon>
        <taxon>Metazoa</taxon>
        <taxon>Spiralia</taxon>
        <taxon>Lophotrochozoa</taxon>
        <taxon>Mollusca</taxon>
        <taxon>Gastropoda</taxon>
        <taxon>Caenogastropoda</taxon>
        <taxon>Architaenioglossa</taxon>
        <taxon>Ampullarioidea</taxon>
        <taxon>Ampullariidae</taxon>
        <taxon>Pomacea</taxon>
    </lineage>
</organism>